<evidence type="ECO:0000313" key="3">
    <source>
        <dbReference type="Proteomes" id="UP001220610"/>
    </source>
</evidence>
<dbReference type="Proteomes" id="UP001220610">
    <property type="component" value="Chromosome"/>
</dbReference>
<organism evidence="2 3">
    <name type="scientific">Candidatus Pseudobacter hemicellulosilyticus</name>
    <dbReference type="NCBI Taxonomy" id="3121375"/>
    <lineage>
        <taxon>Bacteria</taxon>
        <taxon>Pseudomonadati</taxon>
        <taxon>Bacteroidota</taxon>
        <taxon>Chitinophagia</taxon>
        <taxon>Chitinophagales</taxon>
        <taxon>Chitinophagaceae</taxon>
        <taxon>Pseudobacter</taxon>
    </lineage>
</organism>
<dbReference type="Pfam" id="PF14126">
    <property type="entry name" value="DUF4293"/>
    <property type="match status" value="1"/>
</dbReference>
<feature type="transmembrane region" description="Helical" evidence="1">
    <location>
        <begin position="106"/>
        <end position="128"/>
    </location>
</feature>
<dbReference type="InterPro" id="IPR025635">
    <property type="entry name" value="DUF4293"/>
</dbReference>
<evidence type="ECO:0000256" key="1">
    <source>
        <dbReference type="SAM" id="Phobius"/>
    </source>
</evidence>
<protein>
    <submittedName>
        <fullName evidence="2">DUF4293 family protein</fullName>
    </submittedName>
</protein>
<name>A0AAJ5WY58_9BACT</name>
<keyword evidence="1" id="KW-0812">Transmembrane</keyword>
<reference evidence="2" key="1">
    <citation type="submission" date="2023-03" db="EMBL/GenBank/DDBJ databases">
        <title>Andean soil-derived lignocellulolytic bacterial consortium as a source of novel taxa and putative plastic-active enzymes.</title>
        <authorList>
            <person name="Diaz-Garcia L."/>
            <person name="Chuvochina M."/>
            <person name="Feuerriegel G."/>
            <person name="Bunk B."/>
            <person name="Sproer C."/>
            <person name="Streit W.R."/>
            <person name="Rodriguez L.M."/>
            <person name="Overmann J."/>
            <person name="Jimenez D.J."/>
        </authorList>
    </citation>
    <scope>NUCLEOTIDE SEQUENCE</scope>
    <source>
        <strain evidence="2">MAG 7</strain>
    </source>
</reference>
<feature type="transmembrane region" description="Helical" evidence="1">
    <location>
        <begin position="75"/>
        <end position="94"/>
    </location>
</feature>
<dbReference type="AlphaFoldDB" id="A0AAJ5WY58"/>
<gene>
    <name evidence="2" type="ORF">P0Y53_09605</name>
</gene>
<proteinExistence type="predicted"/>
<keyword evidence="1" id="KW-1133">Transmembrane helix</keyword>
<keyword evidence="1" id="KW-0472">Membrane</keyword>
<accession>A0AAJ5WY58</accession>
<feature type="transmembrane region" description="Helical" evidence="1">
    <location>
        <begin position="48"/>
        <end position="68"/>
    </location>
</feature>
<dbReference type="EMBL" id="CP119311">
    <property type="protein sequence ID" value="WEK37757.1"/>
    <property type="molecule type" value="Genomic_DNA"/>
</dbReference>
<sequence>MIQRIQTVWLLLAAAAAFLTLKLPFYSGNIIIEGQPQQYMVLTATSNILLLILSVAVGIVALISLFMYKDRKLQLKLCFLALFISIINLVLFYMQTQKFIPGQGSINITAVIAVMIPVLLFFSIRGIYRDEKLVKGLERLR</sequence>
<evidence type="ECO:0000313" key="2">
    <source>
        <dbReference type="EMBL" id="WEK37757.1"/>
    </source>
</evidence>